<evidence type="ECO:0000313" key="12">
    <source>
        <dbReference type="EMBL" id="TSJ62596.1"/>
    </source>
</evidence>
<dbReference type="InterPro" id="IPR013783">
    <property type="entry name" value="Ig-like_fold"/>
</dbReference>
<feature type="domain" description="SpaA-like prealbumin fold" evidence="11">
    <location>
        <begin position="163"/>
        <end position="253"/>
    </location>
</feature>
<evidence type="ECO:0000259" key="8">
    <source>
        <dbReference type="Pfam" id="PF00746"/>
    </source>
</evidence>
<feature type="domain" description="DUF11" evidence="9">
    <location>
        <begin position="259"/>
        <end position="376"/>
    </location>
</feature>
<keyword evidence="4" id="KW-0964">Secreted</keyword>
<protein>
    <submittedName>
        <fullName evidence="12">Isopeptide-forming domain-containing fimbrial protein</fullName>
    </submittedName>
</protein>
<accession>A0A556PDX0</accession>
<dbReference type="Pfam" id="PF17802">
    <property type="entry name" value="SpaA"/>
    <property type="match status" value="2"/>
</dbReference>
<keyword evidence="6" id="KW-0572">Peptidoglycan-anchor</keyword>
<evidence type="ECO:0000256" key="1">
    <source>
        <dbReference type="ARBA" id="ARBA00004168"/>
    </source>
</evidence>
<dbReference type="SUPFAM" id="SSF49478">
    <property type="entry name" value="Cna protein B-type domain"/>
    <property type="match status" value="2"/>
</dbReference>
<dbReference type="RefSeq" id="WP_144089161.1">
    <property type="nucleotide sequence ID" value="NZ_VMHE01000018.1"/>
</dbReference>
<feature type="domain" description="SpaA-like prealbumin fold" evidence="11">
    <location>
        <begin position="393"/>
        <end position="487"/>
    </location>
</feature>
<evidence type="ECO:0000259" key="10">
    <source>
        <dbReference type="Pfam" id="PF16555"/>
    </source>
</evidence>
<sequence>MKKLATTLIALLIFSLLLPLSVAGVENPYSPSYGSLFIHKYEQEPGAAQGDADGRELTDPVEGIPLEGVTYQIIQTHEYNKEFDTWTEVTDGFTSTKVTGPDGITGWMEIPLGRYKVQEIDGPDHVNLNTQEFFVDIPMTVQDGSESFYHVNIYPKNETIRNDVELTKKDGSNDFLGLPGVIFELYRGDDDELVDGSVPFVTDENGKIVVENLPYGDYYFKETHTLDGYVLGDQRIEFSVEDSDSDITVEAVNYREPDIEKDVSVDTSNRGEEITYSITIDVPGDMFEYTNFKVTDILDDDLSYVDGSWDVNGVDSSAFTFNQNGQTLTWDVNDFAAFESVNQVVIEFDVFISEDATANEAISNEASVEYTNKHDQSGDKTTDPVDFLPTAGTLVVVKQDGDTEALLEGAEFKVVNTDTEEVFTGTTDENGEIDFGELDYGDYELIETKAPMYDDDGVMKPYNKLNNPISFSVNANKSDHVITVDNYKSGWELPKTGGIGTSLFTLIGALLMGTALVMYIRHRRNETA</sequence>
<feature type="domain" description="Gram-positive cocci surface proteins LPxTG" evidence="8">
    <location>
        <begin position="492"/>
        <end position="526"/>
    </location>
</feature>
<dbReference type="InterPro" id="IPR026466">
    <property type="entry name" value="Fim_isopep_form_D2_dom"/>
</dbReference>
<dbReference type="InterPro" id="IPR032364">
    <property type="entry name" value="GramPos_pilinD1_N"/>
</dbReference>
<feature type="transmembrane region" description="Helical" evidence="7">
    <location>
        <begin position="499"/>
        <end position="520"/>
    </location>
</feature>
<dbReference type="InterPro" id="IPR041033">
    <property type="entry name" value="SpaA_PFL_dom_1"/>
</dbReference>
<feature type="domain" description="Gram-positive pilin subunit D1 N-terminal" evidence="10">
    <location>
        <begin position="36"/>
        <end position="158"/>
    </location>
</feature>
<evidence type="ECO:0000259" key="11">
    <source>
        <dbReference type="Pfam" id="PF17802"/>
    </source>
</evidence>
<dbReference type="Gene3D" id="2.60.40.740">
    <property type="match status" value="1"/>
</dbReference>
<dbReference type="Gene3D" id="2.60.40.10">
    <property type="entry name" value="Immunoglobulins"/>
    <property type="match status" value="3"/>
</dbReference>
<evidence type="ECO:0000256" key="6">
    <source>
        <dbReference type="ARBA" id="ARBA00023088"/>
    </source>
</evidence>
<dbReference type="OrthoDB" id="2056845at2"/>
<organism evidence="12 13">
    <name type="scientific">Allobacillus salarius</name>
    <dbReference type="NCBI Taxonomy" id="1955272"/>
    <lineage>
        <taxon>Bacteria</taxon>
        <taxon>Bacillati</taxon>
        <taxon>Bacillota</taxon>
        <taxon>Bacilli</taxon>
        <taxon>Bacillales</taxon>
        <taxon>Bacillaceae</taxon>
        <taxon>Allobacillus</taxon>
    </lineage>
</organism>
<keyword evidence="13" id="KW-1185">Reference proteome</keyword>
<comment type="subcellular location">
    <subcellularLocation>
        <location evidence="1">Secreted</location>
        <location evidence="1">Cell wall</location>
        <topology evidence="1">Peptidoglycan-anchor</topology>
    </subcellularLocation>
</comment>
<keyword evidence="7" id="KW-0812">Transmembrane</keyword>
<comment type="caution">
    <text evidence="12">The sequence shown here is derived from an EMBL/GenBank/DDBJ whole genome shotgun (WGS) entry which is preliminary data.</text>
</comment>
<evidence type="ECO:0000256" key="3">
    <source>
        <dbReference type="ARBA" id="ARBA00022512"/>
    </source>
</evidence>
<dbReference type="AlphaFoldDB" id="A0A556PDX0"/>
<evidence type="ECO:0000313" key="13">
    <source>
        <dbReference type="Proteomes" id="UP000316425"/>
    </source>
</evidence>
<evidence type="ECO:0000256" key="4">
    <source>
        <dbReference type="ARBA" id="ARBA00022525"/>
    </source>
</evidence>
<dbReference type="InterPro" id="IPR019931">
    <property type="entry name" value="LPXTG_anchor"/>
</dbReference>
<dbReference type="PANTHER" id="PTHR36108:SF13">
    <property type="entry name" value="COLOSSIN-B-RELATED"/>
    <property type="match status" value="1"/>
</dbReference>
<keyword evidence="7" id="KW-0472">Membrane</keyword>
<comment type="similarity">
    <text evidence="2">Belongs to the serine-aspartate repeat-containing protein (SDr) family.</text>
</comment>
<evidence type="ECO:0000256" key="5">
    <source>
        <dbReference type="ARBA" id="ARBA00022729"/>
    </source>
</evidence>
<dbReference type="Pfam" id="PF01345">
    <property type="entry name" value="DUF11"/>
    <property type="match status" value="1"/>
</dbReference>
<dbReference type="NCBIfam" id="TIGR01451">
    <property type="entry name" value="B_ant_repeat"/>
    <property type="match status" value="1"/>
</dbReference>
<dbReference type="InterPro" id="IPR001434">
    <property type="entry name" value="OmcB-like_DUF11"/>
</dbReference>
<gene>
    <name evidence="12" type="ORF">FPQ13_09755</name>
</gene>
<dbReference type="Pfam" id="PF16555">
    <property type="entry name" value="GramPos_pilinD1"/>
    <property type="match status" value="1"/>
</dbReference>
<dbReference type="InterPro" id="IPR047589">
    <property type="entry name" value="DUF11_rpt"/>
</dbReference>
<dbReference type="NCBIfam" id="TIGR01167">
    <property type="entry name" value="LPXTG_anchor"/>
    <property type="match status" value="1"/>
</dbReference>
<keyword evidence="7" id="KW-1133">Transmembrane helix</keyword>
<dbReference type="Pfam" id="PF00746">
    <property type="entry name" value="Gram_pos_anchor"/>
    <property type="match status" value="1"/>
</dbReference>
<dbReference type="EMBL" id="VMHE01000018">
    <property type="protein sequence ID" value="TSJ62596.1"/>
    <property type="molecule type" value="Genomic_DNA"/>
</dbReference>
<dbReference type="NCBIfam" id="TIGR04226">
    <property type="entry name" value="RrgB_K2N_iso_D2"/>
    <property type="match status" value="1"/>
</dbReference>
<evidence type="ECO:0000256" key="2">
    <source>
        <dbReference type="ARBA" id="ARBA00007257"/>
    </source>
</evidence>
<evidence type="ECO:0000259" key="9">
    <source>
        <dbReference type="Pfam" id="PF01345"/>
    </source>
</evidence>
<keyword evidence="5" id="KW-0732">Signal</keyword>
<dbReference type="Proteomes" id="UP000316425">
    <property type="component" value="Unassembled WGS sequence"/>
</dbReference>
<reference evidence="12 13" key="1">
    <citation type="submission" date="2019-07" db="EMBL/GenBank/DDBJ databases">
        <title>Allobacillus sp. nov. SKP isolated from shrimp paste of Euphausiacea.</title>
        <authorList>
            <person name="Kanchanasin P."/>
            <person name="Tanasupawat S."/>
            <person name="Shi W."/>
            <person name="Wu L."/>
            <person name="Ma J."/>
        </authorList>
    </citation>
    <scope>NUCLEOTIDE SEQUENCE [LARGE SCALE GENOMIC DNA]</scope>
    <source>
        <strain evidence="12 13">SKP4-8</strain>
    </source>
</reference>
<name>A0A556PDX0_9BACI</name>
<keyword evidence="3" id="KW-0134">Cell wall</keyword>
<proteinExistence type="inferred from homology"/>
<evidence type="ECO:0000256" key="7">
    <source>
        <dbReference type="SAM" id="Phobius"/>
    </source>
</evidence>
<dbReference type="PANTHER" id="PTHR36108">
    <property type="entry name" value="COLOSSIN-B-RELATED"/>
    <property type="match status" value="1"/>
</dbReference>